<dbReference type="Gene3D" id="3.60.10.10">
    <property type="entry name" value="Endonuclease/exonuclease/phosphatase"/>
    <property type="match status" value="1"/>
</dbReference>
<proteinExistence type="predicted"/>
<dbReference type="PANTHER" id="PTHR33710:SF79">
    <property type="entry name" value="OS06G0205337 PROTEIN"/>
    <property type="match status" value="1"/>
</dbReference>
<dbReference type="SUPFAM" id="SSF56219">
    <property type="entry name" value="DNase I-like"/>
    <property type="match status" value="1"/>
</dbReference>
<dbReference type="PANTHER" id="PTHR33710">
    <property type="entry name" value="BNAC02G09200D PROTEIN"/>
    <property type="match status" value="1"/>
</dbReference>
<dbReference type="Proteomes" id="UP001311915">
    <property type="component" value="Unassembled WGS sequence"/>
</dbReference>
<name>A0AAV9LM48_9SOLN</name>
<sequence>MLHRHHKFMLIALMKPFQDTTHIQRFKRRLGMQYVNYNANGKIWVFINSNIHVDVISNTRQQLSLLLTLEDGNQVVFYVVYAKCTANERIRLWDNLYYISHNFSLPWMVGGDFYPVLSEEEKIGGLIVYPQEYENFAFFISSCDLTDLNFSGSGGMVETGSDHAPLLLSCGSNKISIVKPFKFLKFWMDKEECMDVVQHNWIAKDRGDVFIQLKVKQKRIKHALSKWSKENFGDIFKQLAIREEIVKVKEELFETTPSPTNRTILQKAYVELKTYLHYEEEYQRQKASA</sequence>
<protein>
    <recommendedName>
        <fullName evidence="3">Endonuclease/exonuclease/phosphatase domain-containing protein</fullName>
    </recommendedName>
</protein>
<dbReference type="EMBL" id="JAWPEI010000005">
    <property type="protein sequence ID" value="KAK4726805.1"/>
    <property type="molecule type" value="Genomic_DNA"/>
</dbReference>
<keyword evidence="2" id="KW-1185">Reference proteome</keyword>
<dbReference type="InterPro" id="IPR036691">
    <property type="entry name" value="Endo/exonu/phosph_ase_sf"/>
</dbReference>
<accession>A0AAV9LM48</accession>
<evidence type="ECO:0000313" key="2">
    <source>
        <dbReference type="Proteomes" id="UP001311915"/>
    </source>
</evidence>
<organism evidence="1 2">
    <name type="scientific">Solanum pinnatisectum</name>
    <name type="common">tansyleaf nightshade</name>
    <dbReference type="NCBI Taxonomy" id="50273"/>
    <lineage>
        <taxon>Eukaryota</taxon>
        <taxon>Viridiplantae</taxon>
        <taxon>Streptophyta</taxon>
        <taxon>Embryophyta</taxon>
        <taxon>Tracheophyta</taxon>
        <taxon>Spermatophyta</taxon>
        <taxon>Magnoliopsida</taxon>
        <taxon>eudicotyledons</taxon>
        <taxon>Gunneridae</taxon>
        <taxon>Pentapetalae</taxon>
        <taxon>asterids</taxon>
        <taxon>lamiids</taxon>
        <taxon>Solanales</taxon>
        <taxon>Solanaceae</taxon>
        <taxon>Solanoideae</taxon>
        <taxon>Solaneae</taxon>
        <taxon>Solanum</taxon>
    </lineage>
</organism>
<gene>
    <name evidence="1" type="ORF">R3W88_031722</name>
</gene>
<evidence type="ECO:0008006" key="3">
    <source>
        <dbReference type="Google" id="ProtNLM"/>
    </source>
</evidence>
<comment type="caution">
    <text evidence="1">The sequence shown here is derived from an EMBL/GenBank/DDBJ whole genome shotgun (WGS) entry which is preliminary data.</text>
</comment>
<evidence type="ECO:0000313" key="1">
    <source>
        <dbReference type="EMBL" id="KAK4726805.1"/>
    </source>
</evidence>
<reference evidence="1 2" key="1">
    <citation type="submission" date="2023-10" db="EMBL/GenBank/DDBJ databases">
        <title>Genome-Wide Identification Analysis in wild type Solanum Pinnatisectum Reveals Some Genes Defensing Phytophthora Infestans.</title>
        <authorList>
            <person name="Sun C."/>
        </authorList>
    </citation>
    <scope>NUCLEOTIDE SEQUENCE [LARGE SCALE GENOMIC DNA]</scope>
    <source>
        <strain evidence="1">LQN</strain>
        <tissue evidence="1">Leaf</tissue>
    </source>
</reference>
<dbReference type="AlphaFoldDB" id="A0AAV9LM48"/>